<reference evidence="4 5" key="1">
    <citation type="submission" date="2018-03" db="EMBL/GenBank/DDBJ databases">
        <title>Genomic Encyclopedia of Type Strains, Phase III (KMG-III): the genomes of soil and plant-associated and newly described type strains.</title>
        <authorList>
            <person name="Whitman W."/>
        </authorList>
    </citation>
    <scope>NUCLEOTIDE SEQUENCE [LARGE SCALE GENOMIC DNA]</scope>
    <source>
        <strain evidence="4 5">CGMCC 1.12484</strain>
    </source>
</reference>
<sequence length="187" mass="20955">MVDSRILQTQTALSRAILELASERPVSQIPVSEIARRAGINRATFYNHYLSAGGLLAAVVDRELDRVREADHAFRGRPGAPREEATRRSVEAVVMLVQQHRRMFELALLDPQDASLHRALAAHFEQSCREHLARYALESEPVPDVDIVAGFVAEGIVGGIEAWIGKPRVEPERLTDAIMSAMPRWWR</sequence>
<dbReference type="PANTHER" id="PTHR43479">
    <property type="entry name" value="ACREF/ENVCD OPERON REPRESSOR-RELATED"/>
    <property type="match status" value="1"/>
</dbReference>
<feature type="domain" description="HTH tetR-type" evidence="3">
    <location>
        <begin position="7"/>
        <end position="67"/>
    </location>
</feature>
<evidence type="ECO:0000313" key="5">
    <source>
        <dbReference type="Proteomes" id="UP000237983"/>
    </source>
</evidence>
<dbReference type="PANTHER" id="PTHR43479:SF11">
    <property type="entry name" value="ACREF_ENVCD OPERON REPRESSOR-RELATED"/>
    <property type="match status" value="1"/>
</dbReference>
<keyword evidence="1 2" id="KW-0238">DNA-binding</keyword>
<dbReference type="InterPro" id="IPR050624">
    <property type="entry name" value="HTH-type_Tx_Regulator"/>
</dbReference>
<feature type="DNA-binding region" description="H-T-H motif" evidence="2">
    <location>
        <begin position="30"/>
        <end position="49"/>
    </location>
</feature>
<keyword evidence="5" id="KW-1185">Reference proteome</keyword>
<comment type="caution">
    <text evidence="4">The sequence shown here is derived from an EMBL/GenBank/DDBJ whole genome shotgun (WGS) entry which is preliminary data.</text>
</comment>
<protein>
    <submittedName>
        <fullName evidence="4">TetR family transcriptional regulator</fullName>
    </submittedName>
</protein>
<evidence type="ECO:0000313" key="4">
    <source>
        <dbReference type="EMBL" id="PRY70086.1"/>
    </source>
</evidence>
<dbReference type="OrthoDB" id="3193022at2"/>
<dbReference type="InterPro" id="IPR001647">
    <property type="entry name" value="HTH_TetR"/>
</dbReference>
<accession>A0A2T0VIM3</accession>
<dbReference type="InterPro" id="IPR009057">
    <property type="entry name" value="Homeodomain-like_sf"/>
</dbReference>
<dbReference type="Pfam" id="PF00440">
    <property type="entry name" value="TetR_N"/>
    <property type="match status" value="1"/>
</dbReference>
<evidence type="ECO:0000256" key="1">
    <source>
        <dbReference type="ARBA" id="ARBA00023125"/>
    </source>
</evidence>
<dbReference type="SUPFAM" id="SSF46689">
    <property type="entry name" value="Homeodomain-like"/>
    <property type="match status" value="1"/>
</dbReference>
<evidence type="ECO:0000259" key="3">
    <source>
        <dbReference type="PROSITE" id="PS50977"/>
    </source>
</evidence>
<dbReference type="Proteomes" id="UP000237983">
    <property type="component" value="Unassembled WGS sequence"/>
</dbReference>
<name>A0A2T0VIM3_9MICO</name>
<organism evidence="4 5">
    <name type="scientific">Glaciihabitans tibetensis</name>
    <dbReference type="NCBI Taxonomy" id="1266600"/>
    <lineage>
        <taxon>Bacteria</taxon>
        <taxon>Bacillati</taxon>
        <taxon>Actinomycetota</taxon>
        <taxon>Actinomycetes</taxon>
        <taxon>Micrococcales</taxon>
        <taxon>Microbacteriaceae</taxon>
        <taxon>Glaciihabitans</taxon>
    </lineage>
</organism>
<dbReference type="Gene3D" id="1.10.357.10">
    <property type="entry name" value="Tetracycline Repressor, domain 2"/>
    <property type="match status" value="1"/>
</dbReference>
<dbReference type="GO" id="GO:0003677">
    <property type="term" value="F:DNA binding"/>
    <property type="evidence" value="ECO:0007669"/>
    <property type="project" value="UniProtKB-UniRule"/>
</dbReference>
<dbReference type="RefSeq" id="WP_106208961.1">
    <property type="nucleotide sequence ID" value="NZ_PVTL01000001.1"/>
</dbReference>
<evidence type="ECO:0000256" key="2">
    <source>
        <dbReference type="PROSITE-ProRule" id="PRU00335"/>
    </source>
</evidence>
<dbReference type="EMBL" id="PVTL01000001">
    <property type="protein sequence ID" value="PRY70086.1"/>
    <property type="molecule type" value="Genomic_DNA"/>
</dbReference>
<proteinExistence type="predicted"/>
<gene>
    <name evidence="4" type="ORF">B0I08_101211</name>
</gene>
<dbReference type="PROSITE" id="PS50977">
    <property type="entry name" value="HTH_TETR_2"/>
    <property type="match status" value="1"/>
</dbReference>
<dbReference type="AlphaFoldDB" id="A0A2T0VIM3"/>